<sequence>MTNRLKEKLKNLEEEWYEGKLTHHDHFDAIEVIDDALNQVPAEIAVEDRRRFMASCFRHFMTMHRRMKFFGDVIHQLLLWEFRLAEDLDAFDAFSWGVLVYSHSIFSFKHALDERREGFESHQQANGADVHMMETYNIYGLSYALLMFARMKLVPTKVEKGEPYYTGIDKAISDPLSAGQETISYAVSARPSDTEGSDPEHRREGEQMHSDPELAYRSHQRQIQVRFMMHAHTAVDTGSRGDVGGKCEGHMECRIKQLELRYMVYGMISREVR</sequence>
<dbReference type="EMBL" id="JANJYI010000008">
    <property type="protein sequence ID" value="KAK2637682.1"/>
    <property type="molecule type" value="Genomic_DNA"/>
</dbReference>
<keyword evidence="3" id="KW-1185">Reference proteome</keyword>
<dbReference type="Proteomes" id="UP001280121">
    <property type="component" value="Unassembled WGS sequence"/>
</dbReference>
<evidence type="ECO:0000313" key="3">
    <source>
        <dbReference type="Proteomes" id="UP001280121"/>
    </source>
</evidence>
<protein>
    <submittedName>
        <fullName evidence="2">Uncharacterized protein</fullName>
    </submittedName>
</protein>
<dbReference type="AlphaFoldDB" id="A0AAD9WPG4"/>
<evidence type="ECO:0000256" key="1">
    <source>
        <dbReference type="SAM" id="MobiDB-lite"/>
    </source>
</evidence>
<comment type="caution">
    <text evidence="2">The sequence shown here is derived from an EMBL/GenBank/DDBJ whole genome shotgun (WGS) entry which is preliminary data.</text>
</comment>
<name>A0AAD9WPG4_9ROSI</name>
<reference evidence="2" key="1">
    <citation type="journal article" date="2023" name="Plant J.">
        <title>Genome sequences and population genomics provide insights into the demographic history, inbreeding, and mutation load of two 'living fossil' tree species of Dipteronia.</title>
        <authorList>
            <person name="Feng Y."/>
            <person name="Comes H.P."/>
            <person name="Chen J."/>
            <person name="Zhu S."/>
            <person name="Lu R."/>
            <person name="Zhang X."/>
            <person name="Li P."/>
            <person name="Qiu J."/>
            <person name="Olsen K.M."/>
            <person name="Qiu Y."/>
        </authorList>
    </citation>
    <scope>NUCLEOTIDE SEQUENCE</scope>
    <source>
        <strain evidence="2">KIB01</strain>
    </source>
</reference>
<organism evidence="2 3">
    <name type="scientific">Dipteronia dyeriana</name>
    <dbReference type="NCBI Taxonomy" id="168575"/>
    <lineage>
        <taxon>Eukaryota</taxon>
        <taxon>Viridiplantae</taxon>
        <taxon>Streptophyta</taxon>
        <taxon>Embryophyta</taxon>
        <taxon>Tracheophyta</taxon>
        <taxon>Spermatophyta</taxon>
        <taxon>Magnoliopsida</taxon>
        <taxon>eudicotyledons</taxon>
        <taxon>Gunneridae</taxon>
        <taxon>Pentapetalae</taxon>
        <taxon>rosids</taxon>
        <taxon>malvids</taxon>
        <taxon>Sapindales</taxon>
        <taxon>Sapindaceae</taxon>
        <taxon>Hippocastanoideae</taxon>
        <taxon>Acereae</taxon>
        <taxon>Dipteronia</taxon>
    </lineage>
</organism>
<feature type="compositionally biased region" description="Basic and acidic residues" evidence="1">
    <location>
        <begin position="198"/>
        <end position="211"/>
    </location>
</feature>
<proteinExistence type="predicted"/>
<feature type="region of interest" description="Disordered" evidence="1">
    <location>
        <begin position="187"/>
        <end position="211"/>
    </location>
</feature>
<evidence type="ECO:0000313" key="2">
    <source>
        <dbReference type="EMBL" id="KAK2637682.1"/>
    </source>
</evidence>
<accession>A0AAD9WPG4</accession>
<gene>
    <name evidence="2" type="ORF">Ddye_025477</name>
</gene>